<dbReference type="EMBL" id="KF585133">
    <property type="protein sequence ID" value="AHA12091.1"/>
    <property type="molecule type" value="Genomic_DNA"/>
</dbReference>
<proteinExistence type="predicted"/>
<dbReference type="Gene3D" id="1.10.357.10">
    <property type="entry name" value="Tetracycline Repressor, domain 2"/>
    <property type="match status" value="1"/>
</dbReference>
<evidence type="ECO:0000259" key="3">
    <source>
        <dbReference type="PROSITE" id="PS50977"/>
    </source>
</evidence>
<dbReference type="InterPro" id="IPR001647">
    <property type="entry name" value="HTH_TetR"/>
</dbReference>
<protein>
    <submittedName>
        <fullName evidence="4">Transcriptional regulator</fullName>
    </submittedName>
</protein>
<dbReference type="AlphaFoldDB" id="U6A1H7"/>
<evidence type="ECO:0000256" key="1">
    <source>
        <dbReference type="ARBA" id="ARBA00023125"/>
    </source>
</evidence>
<gene>
    <name evidence="4" type="primary">clz19</name>
</gene>
<dbReference type="GO" id="GO:0003700">
    <property type="term" value="F:DNA-binding transcription factor activity"/>
    <property type="evidence" value="ECO:0007669"/>
    <property type="project" value="TreeGrafter"/>
</dbReference>
<dbReference type="PANTHER" id="PTHR30055">
    <property type="entry name" value="HTH-TYPE TRANSCRIPTIONAL REGULATOR RUTR"/>
    <property type="match status" value="1"/>
</dbReference>
<dbReference type="PANTHER" id="PTHR30055:SF235">
    <property type="entry name" value="TRANSCRIPTIONAL REGULATORY PROTEIN"/>
    <property type="match status" value="1"/>
</dbReference>
<keyword evidence="1 2" id="KW-0238">DNA-binding</keyword>
<dbReference type="GO" id="GO:0000976">
    <property type="term" value="F:transcription cis-regulatory region binding"/>
    <property type="evidence" value="ECO:0007669"/>
    <property type="project" value="TreeGrafter"/>
</dbReference>
<reference evidence="4" key="1">
    <citation type="journal article" date="2013" name="J. Am. Chem. Soc.">
        <title>Flavin-linked oxidase catalyzes pyrrolizine formation of dichloropyrrole-containing polyketide extender unit in chlorizidine a.</title>
        <authorList>
            <person name="Mantovani S.M."/>
            <person name="Moore B.S."/>
        </authorList>
    </citation>
    <scope>NUCLEOTIDE SEQUENCE</scope>
    <source>
        <strain evidence="4">CNH-287</strain>
    </source>
</reference>
<accession>U6A1H7</accession>
<dbReference type="InterPro" id="IPR050109">
    <property type="entry name" value="HTH-type_TetR-like_transc_reg"/>
</dbReference>
<dbReference type="InterPro" id="IPR009057">
    <property type="entry name" value="Homeodomain-like_sf"/>
</dbReference>
<evidence type="ECO:0000313" key="4">
    <source>
        <dbReference type="EMBL" id="AHA12091.1"/>
    </source>
</evidence>
<dbReference type="PROSITE" id="PS50977">
    <property type="entry name" value="HTH_TETR_2"/>
    <property type="match status" value="1"/>
</dbReference>
<sequence>MRSPSNRSRILDAARQELASHGYDGTSMRSVAKRAQVDVRLVHHYFGPKTLLFRAATQPGRADAAREPGGELGGEQCRVRGESHGSRLADSLHATWCADHLAWRALMASAMTHAPAGSRLLRLLARLLAAPAPVAAPAAAPVPVAPPASAPPVPPADQGELRQVMLTSQLLGLAVLVESGALGLSEPQQDTTECLRRKYLQVQLDTVLDLEIAPTAPAVPTQAAAAGGSDVVRR</sequence>
<dbReference type="Pfam" id="PF00440">
    <property type="entry name" value="TetR_N"/>
    <property type="match status" value="1"/>
</dbReference>
<reference evidence="4" key="2">
    <citation type="submission" date="2013-08" db="EMBL/GenBank/DDBJ databases">
        <authorList>
            <person name="Moraes Mantovani S."/>
            <person name="Moore B.S."/>
        </authorList>
    </citation>
    <scope>NUCLEOTIDE SEQUENCE</scope>
    <source>
        <strain evidence="4">CNH-287</strain>
    </source>
</reference>
<name>U6A1H7_9ACTN</name>
<dbReference type="SUPFAM" id="SSF46689">
    <property type="entry name" value="Homeodomain-like"/>
    <property type="match status" value="1"/>
</dbReference>
<evidence type="ECO:0000256" key="2">
    <source>
        <dbReference type="PROSITE-ProRule" id="PRU00335"/>
    </source>
</evidence>
<feature type="DNA-binding region" description="H-T-H motif" evidence="2">
    <location>
        <begin position="27"/>
        <end position="46"/>
    </location>
</feature>
<feature type="domain" description="HTH tetR-type" evidence="3">
    <location>
        <begin position="4"/>
        <end position="64"/>
    </location>
</feature>
<organism evidence="4">
    <name type="scientific">Streptomyces sp. CNH287</name>
    <dbReference type="NCBI Taxonomy" id="1288082"/>
    <lineage>
        <taxon>Bacteria</taxon>
        <taxon>Bacillati</taxon>
        <taxon>Actinomycetota</taxon>
        <taxon>Actinomycetes</taxon>
        <taxon>Kitasatosporales</taxon>
        <taxon>Streptomycetaceae</taxon>
        <taxon>Streptomyces</taxon>
    </lineage>
</organism>